<keyword evidence="4 8" id="KW-0547">Nucleotide-binding</keyword>
<dbReference type="GO" id="GO:0006772">
    <property type="term" value="P:thiamine metabolic process"/>
    <property type="evidence" value="ECO:0007669"/>
    <property type="project" value="InterPro"/>
</dbReference>
<evidence type="ECO:0000313" key="11">
    <source>
        <dbReference type="Proteomes" id="UP001445335"/>
    </source>
</evidence>
<dbReference type="SMART" id="SM00983">
    <property type="entry name" value="TPK_B1_binding"/>
    <property type="match status" value="1"/>
</dbReference>
<evidence type="ECO:0000256" key="6">
    <source>
        <dbReference type="ARBA" id="ARBA00022840"/>
    </source>
</evidence>
<dbReference type="InterPro" id="IPR036371">
    <property type="entry name" value="TPK_B1-bd_sf"/>
</dbReference>
<dbReference type="Pfam" id="PF04265">
    <property type="entry name" value="TPK_B1_binding"/>
    <property type="match status" value="1"/>
</dbReference>
<evidence type="ECO:0000259" key="9">
    <source>
        <dbReference type="SMART" id="SM00983"/>
    </source>
</evidence>
<dbReference type="Proteomes" id="UP001445335">
    <property type="component" value="Unassembled WGS sequence"/>
</dbReference>
<dbReference type="InterPro" id="IPR007371">
    <property type="entry name" value="TPK_catalytic"/>
</dbReference>
<dbReference type="GO" id="GO:0030975">
    <property type="term" value="F:thiamine binding"/>
    <property type="evidence" value="ECO:0007669"/>
    <property type="project" value="UniProtKB-UniRule"/>
</dbReference>
<protein>
    <recommendedName>
        <fullName evidence="8">Thiamine pyrophosphokinase</fullName>
        <ecNumber evidence="8">2.7.6.2</ecNumber>
    </recommendedName>
</protein>
<dbReference type="PANTHER" id="PTHR13622">
    <property type="entry name" value="THIAMIN PYROPHOSPHOKINASE"/>
    <property type="match status" value="1"/>
</dbReference>
<dbReference type="PANTHER" id="PTHR13622:SF8">
    <property type="entry name" value="THIAMIN PYROPHOSPHOKINASE 1"/>
    <property type="match status" value="1"/>
</dbReference>
<evidence type="ECO:0000256" key="1">
    <source>
        <dbReference type="ARBA" id="ARBA00005078"/>
    </source>
</evidence>
<dbReference type="Pfam" id="PF04263">
    <property type="entry name" value="TPK_catalytic"/>
    <property type="match status" value="1"/>
</dbReference>
<dbReference type="CDD" id="cd07995">
    <property type="entry name" value="TPK"/>
    <property type="match status" value="1"/>
</dbReference>
<evidence type="ECO:0000256" key="5">
    <source>
        <dbReference type="ARBA" id="ARBA00022777"/>
    </source>
</evidence>
<evidence type="ECO:0000256" key="4">
    <source>
        <dbReference type="ARBA" id="ARBA00022741"/>
    </source>
</evidence>
<comment type="pathway">
    <text evidence="1 8">Cofactor biosynthesis; thiamine diphosphate biosynthesis; thiamine diphosphate from thiamine: step 1/1.</text>
</comment>
<keyword evidence="6 8" id="KW-0067">ATP-binding</keyword>
<dbReference type="InterPro" id="IPR036759">
    <property type="entry name" value="TPK_catalytic_sf"/>
</dbReference>
<keyword evidence="11" id="KW-1185">Reference proteome</keyword>
<dbReference type="SUPFAM" id="SSF63999">
    <property type="entry name" value="Thiamin pyrophosphokinase, catalytic domain"/>
    <property type="match status" value="1"/>
</dbReference>
<dbReference type="EC" id="2.7.6.2" evidence="8"/>
<dbReference type="EMBL" id="JALJOU010000047">
    <property type="protein sequence ID" value="KAK9831312.1"/>
    <property type="molecule type" value="Genomic_DNA"/>
</dbReference>
<dbReference type="GO" id="GO:0005524">
    <property type="term" value="F:ATP binding"/>
    <property type="evidence" value="ECO:0007669"/>
    <property type="project" value="UniProtKB-UniRule"/>
</dbReference>
<dbReference type="InterPro" id="IPR016966">
    <property type="entry name" value="Thiamin_pyrophosphokinase_euk"/>
</dbReference>
<dbReference type="Gene3D" id="2.60.120.320">
    <property type="entry name" value="Thiamin pyrophosphokinase, thiamin-binding domain"/>
    <property type="match status" value="1"/>
</dbReference>
<feature type="domain" description="Thiamin pyrophosphokinase thiamin-binding" evidence="9">
    <location>
        <begin position="193"/>
        <end position="258"/>
    </location>
</feature>
<dbReference type="GO" id="GO:0004788">
    <property type="term" value="F:thiamine diphosphokinase activity"/>
    <property type="evidence" value="ECO:0007669"/>
    <property type="project" value="UniProtKB-UniRule"/>
</dbReference>
<accession>A0AAW1RCL0</accession>
<evidence type="ECO:0000313" key="10">
    <source>
        <dbReference type="EMBL" id="KAK9831312.1"/>
    </source>
</evidence>
<comment type="caution">
    <text evidence="10">The sequence shown here is derived from an EMBL/GenBank/DDBJ whole genome shotgun (WGS) entry which is preliminary data.</text>
</comment>
<dbReference type="GO" id="GO:0016301">
    <property type="term" value="F:kinase activity"/>
    <property type="evidence" value="ECO:0007669"/>
    <property type="project" value="UniProtKB-UniRule"/>
</dbReference>
<dbReference type="GO" id="GO:0009229">
    <property type="term" value="P:thiamine diphosphate biosynthetic process"/>
    <property type="evidence" value="ECO:0007669"/>
    <property type="project" value="UniProtKB-UniRule"/>
</dbReference>
<sequence length="274" mass="28888">MTGLIASAASVSDAEAAWGGRLAASAAGGSHAIVLLVLNYRLPHAAAALWHHSVLRICADGGANRLYDQAPCWLGVSEPEADAARGAFVPDVIKGDLDSLRPEVREFYERRGARVVDLAADQDTTDLQKCLTCASRMIAADPARFGDAHILALGALGGRLDHTLANLNTLHRHDGAPLALMGEGNLVRLLRAGRSELPVDRRLLGPACGLVALGQPATASSSGLRWNLDSTRLEMGGLQSTSNLVDAELVVVDTDAPLLWTIEMRDEAPPPDAC</sequence>
<dbReference type="FunFam" id="2.60.120.320:FF:000001">
    <property type="entry name" value="Thiamine pyrophosphokinase"/>
    <property type="match status" value="1"/>
</dbReference>
<dbReference type="NCBIfam" id="TIGR01378">
    <property type="entry name" value="thi_PPkinase"/>
    <property type="match status" value="1"/>
</dbReference>
<dbReference type="InterPro" id="IPR007373">
    <property type="entry name" value="Thiamin_PyroPKinase_B1-bd"/>
</dbReference>
<keyword evidence="3 8" id="KW-0808">Transferase</keyword>
<reference evidence="10 11" key="1">
    <citation type="journal article" date="2024" name="Nat. Commun.">
        <title>Phylogenomics reveals the evolutionary origins of lichenization in chlorophyte algae.</title>
        <authorList>
            <person name="Puginier C."/>
            <person name="Libourel C."/>
            <person name="Otte J."/>
            <person name="Skaloud P."/>
            <person name="Haon M."/>
            <person name="Grisel S."/>
            <person name="Petersen M."/>
            <person name="Berrin J.G."/>
            <person name="Delaux P.M."/>
            <person name="Dal Grande F."/>
            <person name="Keller J."/>
        </authorList>
    </citation>
    <scope>NUCLEOTIDE SEQUENCE [LARGE SCALE GENOMIC DNA]</scope>
    <source>
        <strain evidence="10 11">SAG 245.80</strain>
    </source>
</reference>
<dbReference type="PIRSF" id="PIRSF031057">
    <property type="entry name" value="Thiamin_pyrophosphokinase"/>
    <property type="match status" value="1"/>
</dbReference>
<dbReference type="SUPFAM" id="SSF63862">
    <property type="entry name" value="Thiamin pyrophosphokinase, substrate-binding domain"/>
    <property type="match status" value="1"/>
</dbReference>
<dbReference type="AlphaFoldDB" id="A0AAW1RCL0"/>
<evidence type="ECO:0000256" key="2">
    <source>
        <dbReference type="ARBA" id="ARBA00006785"/>
    </source>
</evidence>
<gene>
    <name evidence="10" type="ORF">WJX81_001115</name>
</gene>
<comment type="catalytic activity">
    <reaction evidence="8">
        <text>thiamine + ATP = thiamine diphosphate + AMP + H(+)</text>
        <dbReference type="Rhea" id="RHEA:11576"/>
        <dbReference type="ChEBI" id="CHEBI:15378"/>
        <dbReference type="ChEBI" id="CHEBI:18385"/>
        <dbReference type="ChEBI" id="CHEBI:30616"/>
        <dbReference type="ChEBI" id="CHEBI:58937"/>
        <dbReference type="ChEBI" id="CHEBI:456215"/>
    </reaction>
</comment>
<organism evidence="10 11">
    <name type="scientific">Elliptochloris bilobata</name>
    <dbReference type="NCBI Taxonomy" id="381761"/>
    <lineage>
        <taxon>Eukaryota</taxon>
        <taxon>Viridiplantae</taxon>
        <taxon>Chlorophyta</taxon>
        <taxon>core chlorophytes</taxon>
        <taxon>Trebouxiophyceae</taxon>
        <taxon>Trebouxiophyceae incertae sedis</taxon>
        <taxon>Elliptochloris clade</taxon>
        <taxon>Elliptochloris</taxon>
    </lineage>
</organism>
<proteinExistence type="inferred from homology"/>
<comment type="similarity">
    <text evidence="2 8">Belongs to the thiamine pyrophosphokinase family.</text>
</comment>
<evidence type="ECO:0000256" key="7">
    <source>
        <dbReference type="ARBA" id="ARBA00025120"/>
    </source>
</evidence>
<dbReference type="Gene3D" id="3.40.50.10240">
    <property type="entry name" value="Thiamin pyrophosphokinase, catalytic domain"/>
    <property type="match status" value="1"/>
</dbReference>
<comment type="function">
    <text evidence="7">Catalyzes the phosphorylation of thiamine to thiamine pyrophosphate (TPP). TPP is an active cofactor for enzymes involved in glycolysis and energy production. Plant leaves require high levels of TPP for photosynthesis and carbohydrate metabolism.</text>
</comment>
<name>A0AAW1RCL0_9CHLO</name>
<keyword evidence="5 8" id="KW-0418">Kinase</keyword>
<dbReference type="InterPro" id="IPR006282">
    <property type="entry name" value="Thi_PPkinase"/>
</dbReference>
<evidence type="ECO:0000256" key="3">
    <source>
        <dbReference type="ARBA" id="ARBA00022679"/>
    </source>
</evidence>
<evidence type="ECO:0000256" key="8">
    <source>
        <dbReference type="PIRNR" id="PIRNR031057"/>
    </source>
</evidence>